<evidence type="ECO:0000256" key="2">
    <source>
        <dbReference type="ARBA" id="ARBA00022723"/>
    </source>
</evidence>
<keyword evidence="2" id="KW-0479">Metal-binding</keyword>
<feature type="compositionally biased region" description="Polar residues" evidence="8">
    <location>
        <begin position="20"/>
        <end position="43"/>
    </location>
</feature>
<evidence type="ECO:0000256" key="7">
    <source>
        <dbReference type="ARBA" id="ARBA00023242"/>
    </source>
</evidence>
<proteinExistence type="predicted"/>
<evidence type="ECO:0000256" key="3">
    <source>
        <dbReference type="ARBA" id="ARBA00022833"/>
    </source>
</evidence>
<accession>A0A1L7XN76</accession>
<evidence type="ECO:0000256" key="8">
    <source>
        <dbReference type="SAM" id="MobiDB-lite"/>
    </source>
</evidence>
<keyword evidence="5" id="KW-0238">DNA-binding</keyword>
<keyword evidence="6" id="KW-0804">Transcription</keyword>
<evidence type="ECO:0000256" key="4">
    <source>
        <dbReference type="ARBA" id="ARBA00023015"/>
    </source>
</evidence>
<gene>
    <name evidence="10" type="ORF">PAC_16287</name>
</gene>
<dbReference type="Gene3D" id="4.10.240.10">
    <property type="entry name" value="Zn(2)-C6 fungal-type DNA-binding domain"/>
    <property type="match status" value="1"/>
</dbReference>
<dbReference type="Pfam" id="PF00172">
    <property type="entry name" value="Zn_clus"/>
    <property type="match status" value="1"/>
</dbReference>
<protein>
    <recommendedName>
        <fullName evidence="9">Zn(2)-C6 fungal-type domain-containing protein</fullName>
    </recommendedName>
</protein>
<evidence type="ECO:0000256" key="1">
    <source>
        <dbReference type="ARBA" id="ARBA00004123"/>
    </source>
</evidence>
<dbReference type="OrthoDB" id="2154091at2759"/>
<evidence type="ECO:0000259" key="9">
    <source>
        <dbReference type="PROSITE" id="PS50048"/>
    </source>
</evidence>
<dbReference type="GO" id="GO:0006351">
    <property type="term" value="P:DNA-templated transcription"/>
    <property type="evidence" value="ECO:0007669"/>
    <property type="project" value="InterPro"/>
</dbReference>
<keyword evidence="11" id="KW-1185">Reference proteome</keyword>
<keyword evidence="4" id="KW-0805">Transcription regulation</keyword>
<dbReference type="Pfam" id="PF04082">
    <property type="entry name" value="Fungal_trans"/>
    <property type="match status" value="1"/>
</dbReference>
<organism evidence="10 11">
    <name type="scientific">Phialocephala subalpina</name>
    <dbReference type="NCBI Taxonomy" id="576137"/>
    <lineage>
        <taxon>Eukaryota</taxon>
        <taxon>Fungi</taxon>
        <taxon>Dikarya</taxon>
        <taxon>Ascomycota</taxon>
        <taxon>Pezizomycotina</taxon>
        <taxon>Leotiomycetes</taxon>
        <taxon>Helotiales</taxon>
        <taxon>Mollisiaceae</taxon>
        <taxon>Phialocephala</taxon>
        <taxon>Phialocephala fortinii species complex</taxon>
    </lineage>
</organism>
<dbReference type="CDD" id="cd00067">
    <property type="entry name" value="GAL4"/>
    <property type="match status" value="1"/>
</dbReference>
<sequence length="780" mass="86858">MINQNSQTSNHSRKAAGNVTPRQSTPNAIGNANRSDGKTSTSETLRRASIACMACRDRRIKCDGDAGQRERCSNCGTTNRPCVYQFDGRRTRSSKAYIQTLQDRIAALEQSRRSNQVFQQGEAYLSNEGVHDQAQPGTNISQHGSMDPPIRGNTHLEYQNLGADRSNPDRIMLNTKSITKDFGLEEIKTLNEPKNISATGGYISVADRLGYTKSNLTEDENGQLHFFGYSSNLQIVSFLPTSPQAPDPSSPSQATETEVEELANSKHIRDHLVGLYFTYQHPALPILDEDTFKLGYREGARSQYFSQFLLYSLLLRSLRLSKRSGVQDLGAIFLQRAKAELLAELETPTISTIQALCIFGHYLGSLGDDRSCWLFPGMAFRLLFDLGLHQDCTELMNAGCITENDRKARHVTLWGCYIIDKLYSCFQGRPTAVKLADISVPLPSKETVGSQYQILSAWVNLARILDDIINVVNRQEALLDDPVTLSKLSATGDKLLQWLKRLPAELQWDSKQLELPSPGICAIHMQFLATIILLHRPFSASVVKSKTGKPSKRQLKGYTPSISQQICTLNSMRIAKILSGFHRQFGLDKIFSWVIPVILTASLSLISDIASETQNGDKVNERNWLKLCFTLQKEMSSSLPLAGRNLAILKSMLNCCGYPELSQLTDDNKSSDPPTSKVQIKKTNLSIAHTEKPQLVELGRDTNFGILDQMEVDPAMGPQDFDFSDFFPQFMPLGFGSWTSDVNIGLELNLDPGSLQDFGQHSGGTFDDNMASFPMNYQYQ</sequence>
<keyword evidence="3" id="KW-0862">Zinc</keyword>
<feature type="compositionally biased region" description="Polar residues" evidence="8">
    <location>
        <begin position="1"/>
        <end position="10"/>
    </location>
</feature>
<dbReference type="GO" id="GO:0005634">
    <property type="term" value="C:nucleus"/>
    <property type="evidence" value="ECO:0007669"/>
    <property type="project" value="UniProtKB-SubCell"/>
</dbReference>
<dbReference type="InterPro" id="IPR051615">
    <property type="entry name" value="Transcr_Regulatory_Elem"/>
</dbReference>
<reference evidence="10 11" key="1">
    <citation type="submission" date="2016-03" db="EMBL/GenBank/DDBJ databases">
        <authorList>
            <person name="Ploux O."/>
        </authorList>
    </citation>
    <scope>NUCLEOTIDE SEQUENCE [LARGE SCALE GENOMIC DNA]</scope>
    <source>
        <strain evidence="10 11">UAMH 11012</strain>
    </source>
</reference>
<dbReference type="SUPFAM" id="SSF57701">
    <property type="entry name" value="Zn2/Cys6 DNA-binding domain"/>
    <property type="match status" value="1"/>
</dbReference>
<dbReference type="InterPro" id="IPR007219">
    <property type="entry name" value="XnlR_reg_dom"/>
</dbReference>
<dbReference type="InterPro" id="IPR001138">
    <property type="entry name" value="Zn2Cys6_DnaBD"/>
</dbReference>
<dbReference type="SMART" id="SM00906">
    <property type="entry name" value="Fungal_trans"/>
    <property type="match status" value="1"/>
</dbReference>
<evidence type="ECO:0000313" key="11">
    <source>
        <dbReference type="Proteomes" id="UP000184330"/>
    </source>
</evidence>
<name>A0A1L7XN76_9HELO</name>
<feature type="domain" description="Zn(2)-C6 fungal-type" evidence="9">
    <location>
        <begin position="51"/>
        <end position="84"/>
    </location>
</feature>
<evidence type="ECO:0000256" key="6">
    <source>
        <dbReference type="ARBA" id="ARBA00023163"/>
    </source>
</evidence>
<dbReference type="InterPro" id="IPR036864">
    <property type="entry name" value="Zn2-C6_fun-type_DNA-bd_sf"/>
</dbReference>
<dbReference type="GO" id="GO:0003677">
    <property type="term" value="F:DNA binding"/>
    <property type="evidence" value="ECO:0007669"/>
    <property type="project" value="UniProtKB-KW"/>
</dbReference>
<evidence type="ECO:0000256" key="5">
    <source>
        <dbReference type="ARBA" id="ARBA00023125"/>
    </source>
</evidence>
<dbReference type="CDD" id="cd12148">
    <property type="entry name" value="fungal_TF_MHR"/>
    <property type="match status" value="1"/>
</dbReference>
<dbReference type="Proteomes" id="UP000184330">
    <property type="component" value="Unassembled WGS sequence"/>
</dbReference>
<feature type="region of interest" description="Disordered" evidence="8">
    <location>
        <begin position="1"/>
        <end position="43"/>
    </location>
</feature>
<dbReference type="PROSITE" id="PS00463">
    <property type="entry name" value="ZN2_CY6_FUNGAL_1"/>
    <property type="match status" value="1"/>
</dbReference>
<dbReference type="STRING" id="576137.A0A1L7XN76"/>
<comment type="subcellular location">
    <subcellularLocation>
        <location evidence="1">Nucleus</location>
    </subcellularLocation>
</comment>
<dbReference type="AlphaFoldDB" id="A0A1L7XN76"/>
<dbReference type="PANTHER" id="PTHR31313">
    <property type="entry name" value="TY1 ENHANCER ACTIVATOR"/>
    <property type="match status" value="1"/>
</dbReference>
<dbReference type="GO" id="GO:0000981">
    <property type="term" value="F:DNA-binding transcription factor activity, RNA polymerase II-specific"/>
    <property type="evidence" value="ECO:0007669"/>
    <property type="project" value="InterPro"/>
</dbReference>
<dbReference type="GO" id="GO:0008270">
    <property type="term" value="F:zinc ion binding"/>
    <property type="evidence" value="ECO:0007669"/>
    <property type="project" value="InterPro"/>
</dbReference>
<keyword evidence="7" id="KW-0539">Nucleus</keyword>
<dbReference type="SMART" id="SM00066">
    <property type="entry name" value="GAL4"/>
    <property type="match status" value="1"/>
</dbReference>
<dbReference type="EMBL" id="FJOG01000036">
    <property type="protein sequence ID" value="CZR66386.1"/>
    <property type="molecule type" value="Genomic_DNA"/>
</dbReference>
<dbReference type="PROSITE" id="PS50048">
    <property type="entry name" value="ZN2_CY6_FUNGAL_2"/>
    <property type="match status" value="1"/>
</dbReference>
<dbReference type="PANTHER" id="PTHR31313:SF81">
    <property type="entry name" value="TY1 ENHANCER ACTIVATOR"/>
    <property type="match status" value="1"/>
</dbReference>
<evidence type="ECO:0000313" key="10">
    <source>
        <dbReference type="EMBL" id="CZR66386.1"/>
    </source>
</evidence>